<feature type="transmembrane region" description="Helical" evidence="8">
    <location>
        <begin position="191"/>
        <end position="213"/>
    </location>
</feature>
<protein>
    <submittedName>
        <fullName evidence="9">Polyprenol-phosphate-mannose-dependent alpha-(1-2)-phosphatidylinositol mannoside mannosyltransferase</fullName>
        <ecNumber evidence="9">2.4.1.-</ecNumber>
    </submittedName>
</protein>
<evidence type="ECO:0000313" key="10">
    <source>
        <dbReference type="Proteomes" id="UP000271587"/>
    </source>
</evidence>
<gene>
    <name evidence="9" type="ORF">CGERO_07435</name>
</gene>
<name>A0A3G6J1D6_9CORY</name>
<sequence>MTQPQTLHQLQRSVSNPLIIGLACVVSLAWFLFWNLSPTLYAVPFGTLSVDEWFHYHIDFDVYREGAKAYLAGDNLYTRDYSVWGINLPFTYPPLAAIVFAPFTLVPVNTGGAILNLLSALLLWHVLFMVSKRILPSWSTKAQLGLATVVFPLMLVLEPVRETMSYAQVNIVLMWMVVLDTVPANKRLPRGLFVGLAAAIKLTPAVFGLYFLLKRDWRAAITSVVSGVAASALAFFMAPTSSKTYWLETLHDTGRIGVLAWPSNQSFKGVLYRAGQEASGVWLLFVIIGMLAIAYAMWRMIQQRNDVAAIMLNSAVALLCSPVSWSHHWVWFAPSLLVILVAVVRRKSWALGGGWFLSAFVAVSSPHWGMPRENGLENTWSLLQQFLGNAYVWVAVLWIVIAIFLPAKHEQVVFEQQRP</sequence>
<dbReference type="RefSeq" id="WP_164470281.1">
    <property type="nucleotide sequence ID" value="NZ_CP033897.1"/>
</dbReference>
<feature type="transmembrane region" description="Helical" evidence="8">
    <location>
        <begin position="142"/>
        <end position="160"/>
    </location>
</feature>
<proteinExistence type="inferred from homology"/>
<keyword evidence="6 8" id="KW-0472">Membrane</keyword>
<evidence type="ECO:0000256" key="5">
    <source>
        <dbReference type="ARBA" id="ARBA00022989"/>
    </source>
</evidence>
<dbReference type="Proteomes" id="UP000271587">
    <property type="component" value="Chromosome"/>
</dbReference>
<dbReference type="KEGG" id="cgk:CGERO_07435"/>
<dbReference type="AlphaFoldDB" id="A0A3G6J1D6"/>
<dbReference type="EMBL" id="CP033897">
    <property type="protein sequence ID" value="AZA11787.1"/>
    <property type="molecule type" value="Genomic_DNA"/>
</dbReference>
<evidence type="ECO:0000256" key="1">
    <source>
        <dbReference type="ARBA" id="ARBA00004651"/>
    </source>
</evidence>
<feature type="transmembrane region" description="Helical" evidence="8">
    <location>
        <begin position="328"/>
        <end position="344"/>
    </location>
</feature>
<keyword evidence="9" id="KW-0328">Glycosyltransferase</keyword>
<evidence type="ECO:0000256" key="8">
    <source>
        <dbReference type="SAM" id="Phobius"/>
    </source>
</evidence>
<evidence type="ECO:0000256" key="4">
    <source>
        <dbReference type="ARBA" id="ARBA00022692"/>
    </source>
</evidence>
<feature type="transmembrane region" description="Helical" evidence="8">
    <location>
        <begin position="351"/>
        <end position="370"/>
    </location>
</feature>
<dbReference type="GO" id="GO:0005886">
    <property type="term" value="C:plasma membrane"/>
    <property type="evidence" value="ECO:0007669"/>
    <property type="project" value="UniProtKB-SubCell"/>
</dbReference>
<reference evidence="9 10" key="1">
    <citation type="submission" date="2018-11" db="EMBL/GenBank/DDBJ databases">
        <authorList>
            <person name="Kleinhagauer T."/>
            <person name="Glaeser S.P."/>
            <person name="Spergser J."/>
            <person name="Ruckert C."/>
            <person name="Kaempfer P."/>
            <person name="Busse H.-J."/>
        </authorList>
    </citation>
    <scope>NUCLEOTIDE SEQUENCE [LARGE SCALE GENOMIC DNA]</scope>
    <source>
        <strain evidence="9 10">W8</strain>
    </source>
</reference>
<comment type="subcellular location">
    <subcellularLocation>
        <location evidence="1">Cell membrane</location>
        <topology evidence="1">Multi-pass membrane protein</topology>
    </subcellularLocation>
</comment>
<feature type="transmembrane region" description="Helical" evidence="8">
    <location>
        <begin position="18"/>
        <end position="36"/>
    </location>
</feature>
<accession>A0A3G6J1D6</accession>
<feature type="transmembrane region" description="Helical" evidence="8">
    <location>
        <begin position="113"/>
        <end position="130"/>
    </location>
</feature>
<dbReference type="EC" id="2.4.1.-" evidence="9"/>
<feature type="transmembrane region" description="Helical" evidence="8">
    <location>
        <begin position="281"/>
        <end position="298"/>
    </location>
</feature>
<evidence type="ECO:0000256" key="7">
    <source>
        <dbReference type="ARBA" id="ARBA00024033"/>
    </source>
</evidence>
<keyword evidence="4 8" id="KW-0812">Transmembrane</keyword>
<dbReference type="Pfam" id="PF09594">
    <property type="entry name" value="GT87"/>
    <property type="match status" value="1"/>
</dbReference>
<evidence type="ECO:0000256" key="2">
    <source>
        <dbReference type="ARBA" id="ARBA00022475"/>
    </source>
</evidence>
<organism evidence="9 10">
    <name type="scientific">Corynebacterium gerontici</name>
    <dbReference type="NCBI Taxonomy" id="2079234"/>
    <lineage>
        <taxon>Bacteria</taxon>
        <taxon>Bacillati</taxon>
        <taxon>Actinomycetota</taxon>
        <taxon>Actinomycetes</taxon>
        <taxon>Mycobacteriales</taxon>
        <taxon>Corynebacteriaceae</taxon>
        <taxon>Corynebacterium</taxon>
    </lineage>
</organism>
<feature type="transmembrane region" description="Helical" evidence="8">
    <location>
        <begin position="390"/>
        <end position="407"/>
    </location>
</feature>
<keyword evidence="3 9" id="KW-0808">Transferase</keyword>
<dbReference type="GO" id="GO:0016758">
    <property type="term" value="F:hexosyltransferase activity"/>
    <property type="evidence" value="ECO:0007669"/>
    <property type="project" value="InterPro"/>
</dbReference>
<feature type="transmembrane region" description="Helical" evidence="8">
    <location>
        <begin position="219"/>
        <end position="238"/>
    </location>
</feature>
<evidence type="ECO:0000256" key="3">
    <source>
        <dbReference type="ARBA" id="ARBA00022679"/>
    </source>
</evidence>
<dbReference type="InterPro" id="IPR018584">
    <property type="entry name" value="GT87"/>
</dbReference>
<comment type="similarity">
    <text evidence="7">Belongs to the glycosyltransferase 87 family.</text>
</comment>
<keyword evidence="10" id="KW-1185">Reference proteome</keyword>
<keyword evidence="5 8" id="KW-1133">Transmembrane helix</keyword>
<evidence type="ECO:0000313" key="9">
    <source>
        <dbReference type="EMBL" id="AZA11787.1"/>
    </source>
</evidence>
<keyword evidence="2" id="KW-1003">Cell membrane</keyword>
<evidence type="ECO:0000256" key="6">
    <source>
        <dbReference type="ARBA" id="ARBA00023136"/>
    </source>
</evidence>